<name>A0ABQ9F247_TEGGR</name>
<protein>
    <recommendedName>
        <fullName evidence="5">Lipocalin/cytosolic fatty-acid binding domain-containing protein</fullName>
    </recommendedName>
</protein>
<dbReference type="EMBL" id="JARBDR010000640">
    <property type="protein sequence ID" value="KAJ8310337.1"/>
    <property type="molecule type" value="Genomic_DNA"/>
</dbReference>
<organism evidence="6 7">
    <name type="scientific">Tegillarca granosa</name>
    <name type="common">Malaysian cockle</name>
    <name type="synonym">Anadara granosa</name>
    <dbReference type="NCBI Taxonomy" id="220873"/>
    <lineage>
        <taxon>Eukaryota</taxon>
        <taxon>Metazoa</taxon>
        <taxon>Spiralia</taxon>
        <taxon>Lophotrochozoa</taxon>
        <taxon>Mollusca</taxon>
        <taxon>Bivalvia</taxon>
        <taxon>Autobranchia</taxon>
        <taxon>Pteriomorphia</taxon>
        <taxon>Arcoida</taxon>
        <taxon>Arcoidea</taxon>
        <taxon>Arcidae</taxon>
        <taxon>Tegillarca</taxon>
    </lineage>
</organism>
<dbReference type="PANTHER" id="PTHR10612">
    <property type="entry name" value="APOLIPOPROTEIN D"/>
    <property type="match status" value="1"/>
</dbReference>
<evidence type="ECO:0000313" key="7">
    <source>
        <dbReference type="Proteomes" id="UP001217089"/>
    </source>
</evidence>
<accession>A0ABQ9F247</accession>
<dbReference type="InterPro" id="IPR000566">
    <property type="entry name" value="Lipocln_cytosolic_FA-bd_dom"/>
</dbReference>
<feature type="chain" id="PRO_5045015088" description="Lipocalin/cytosolic fatty-acid binding domain-containing protein" evidence="4">
    <location>
        <begin position="18"/>
        <end position="184"/>
    </location>
</feature>
<dbReference type="Gene3D" id="2.40.128.20">
    <property type="match status" value="1"/>
</dbReference>
<dbReference type="PRINTS" id="PR01273">
    <property type="entry name" value="INVTBRTCOLOR"/>
</dbReference>
<evidence type="ECO:0000256" key="2">
    <source>
        <dbReference type="ARBA" id="ARBA00023121"/>
    </source>
</evidence>
<evidence type="ECO:0000259" key="5">
    <source>
        <dbReference type="Pfam" id="PF08212"/>
    </source>
</evidence>
<gene>
    <name evidence="6" type="ORF">KUTeg_012202</name>
</gene>
<dbReference type="InterPro" id="IPR012674">
    <property type="entry name" value="Calycin"/>
</dbReference>
<dbReference type="InterPro" id="IPR022271">
    <property type="entry name" value="Lipocalin_ApoD"/>
</dbReference>
<evidence type="ECO:0000256" key="3">
    <source>
        <dbReference type="ARBA" id="ARBA00023157"/>
    </source>
</evidence>
<dbReference type="InterPro" id="IPR022272">
    <property type="entry name" value="Lipocalin_CS"/>
</dbReference>
<dbReference type="SUPFAM" id="SSF50814">
    <property type="entry name" value="Lipocalins"/>
    <property type="match status" value="1"/>
</dbReference>
<feature type="signal peptide" evidence="4">
    <location>
        <begin position="1"/>
        <end position="17"/>
    </location>
</feature>
<evidence type="ECO:0000256" key="4">
    <source>
        <dbReference type="PIRNR" id="PIRNR036893"/>
    </source>
</evidence>
<dbReference type="CDD" id="cd19437">
    <property type="entry name" value="lipocalin_apoD-like"/>
    <property type="match status" value="1"/>
</dbReference>
<reference evidence="6 7" key="1">
    <citation type="submission" date="2022-12" db="EMBL/GenBank/DDBJ databases">
        <title>Chromosome-level genome of Tegillarca granosa.</title>
        <authorList>
            <person name="Kim J."/>
        </authorList>
    </citation>
    <scope>NUCLEOTIDE SEQUENCE [LARGE SCALE GENOMIC DNA]</scope>
    <source>
        <strain evidence="6">Teg-2019</strain>
        <tissue evidence="6">Adductor muscle</tissue>
    </source>
</reference>
<evidence type="ECO:0000313" key="6">
    <source>
        <dbReference type="EMBL" id="KAJ8310337.1"/>
    </source>
</evidence>
<keyword evidence="3" id="KW-1015">Disulfide bond</keyword>
<dbReference type="PIRSF" id="PIRSF036893">
    <property type="entry name" value="Lipocalin_ApoD"/>
    <property type="match status" value="1"/>
</dbReference>
<proteinExistence type="inferred from homology"/>
<dbReference type="PROSITE" id="PS51257">
    <property type="entry name" value="PROKAR_LIPOPROTEIN"/>
    <property type="match status" value="1"/>
</dbReference>
<dbReference type="PROSITE" id="PS00213">
    <property type="entry name" value="LIPOCALIN"/>
    <property type="match status" value="1"/>
</dbReference>
<keyword evidence="7" id="KW-1185">Reference proteome</keyword>
<keyword evidence="4" id="KW-0732">Signal</keyword>
<comment type="similarity">
    <text evidence="1 4">Belongs to the calycin superfamily. Lipocalin family.</text>
</comment>
<keyword evidence="2" id="KW-0446">Lipid-binding</keyword>
<dbReference type="Pfam" id="PF08212">
    <property type="entry name" value="Lipocalin_2"/>
    <property type="match status" value="1"/>
</dbReference>
<dbReference type="InterPro" id="IPR003057">
    <property type="entry name" value="Invtbrt_color"/>
</dbReference>
<sequence>MLVKFLLFASLLALSQQQQFSFGGCPTVQIQPTFDLNAYLGDWYEIVKFPASFENGQTCAKAHYDLKPDGHINITNTGKGPHGEKIMANGEAKLVATDGSAKLQLRFAAGTPWGNYWVLDTDYKTYTLIYSCTNMIGISHIEFAWILSRQRTLDQAIMTRLYALMTSFNIDTNHFLPMNQTNCD</sequence>
<dbReference type="PANTHER" id="PTHR10612:SF34">
    <property type="entry name" value="APOLIPOPROTEIN D"/>
    <property type="match status" value="1"/>
</dbReference>
<feature type="domain" description="Lipocalin/cytosolic fatty-acid binding" evidence="5">
    <location>
        <begin position="34"/>
        <end position="175"/>
    </location>
</feature>
<comment type="caution">
    <text evidence="6">The sequence shown here is derived from an EMBL/GenBank/DDBJ whole genome shotgun (WGS) entry which is preliminary data.</text>
</comment>
<dbReference type="Proteomes" id="UP001217089">
    <property type="component" value="Unassembled WGS sequence"/>
</dbReference>
<evidence type="ECO:0000256" key="1">
    <source>
        <dbReference type="ARBA" id="ARBA00006889"/>
    </source>
</evidence>